<accession>V6ITT0</accession>
<gene>
    <name evidence="1" type="ORF">P343_17900</name>
</gene>
<proteinExistence type="predicted"/>
<protein>
    <submittedName>
        <fullName evidence="1">Uncharacterized protein</fullName>
    </submittedName>
</protein>
<dbReference type="AlphaFoldDB" id="V6ITT0"/>
<name>V6ITT0_9BACL</name>
<sequence>MNDFTGEALGSFLMRLSTCFFFHKKKSLVGSILGGKQFLYPLVSLLQASAQKLNKRYSCHARTLFLILIDINSRSIATIRMR</sequence>
<reference evidence="1 2" key="1">
    <citation type="journal article" date="2013" name="Genome Announc.">
        <title>Genome Sequence of Sporolactobacillus laevolacticus DSM442, an Efficient Polymer-Grade D-Lactate Producer from Agricultural Waste Cottonseed as a Nitrogen Source.</title>
        <authorList>
            <person name="Wang H."/>
            <person name="Wang L."/>
            <person name="Ju J."/>
            <person name="Yu B."/>
            <person name="Ma Y."/>
        </authorList>
    </citation>
    <scope>NUCLEOTIDE SEQUENCE [LARGE SCALE GENOMIC DNA]</scope>
    <source>
        <strain evidence="1 2">DSM 442</strain>
    </source>
</reference>
<evidence type="ECO:0000313" key="1">
    <source>
        <dbReference type="EMBL" id="EST10318.1"/>
    </source>
</evidence>
<evidence type="ECO:0000313" key="2">
    <source>
        <dbReference type="Proteomes" id="UP000018296"/>
    </source>
</evidence>
<dbReference type="EMBL" id="AWTC01000026">
    <property type="protein sequence ID" value="EST10318.1"/>
    <property type="molecule type" value="Genomic_DNA"/>
</dbReference>
<organism evidence="1 2">
    <name type="scientific">Sporolactobacillus laevolacticus DSM 442</name>
    <dbReference type="NCBI Taxonomy" id="1395513"/>
    <lineage>
        <taxon>Bacteria</taxon>
        <taxon>Bacillati</taxon>
        <taxon>Bacillota</taxon>
        <taxon>Bacilli</taxon>
        <taxon>Bacillales</taxon>
        <taxon>Sporolactobacillaceae</taxon>
        <taxon>Sporolactobacillus</taxon>
    </lineage>
</organism>
<dbReference type="Proteomes" id="UP000018296">
    <property type="component" value="Unassembled WGS sequence"/>
</dbReference>
<comment type="caution">
    <text evidence="1">The sequence shown here is derived from an EMBL/GenBank/DDBJ whole genome shotgun (WGS) entry which is preliminary data.</text>
</comment>
<keyword evidence="2" id="KW-1185">Reference proteome</keyword>
<dbReference type="STRING" id="1395513.P343_17900"/>